<proteinExistence type="predicted"/>
<dbReference type="EMBL" id="SHAG01000079">
    <property type="protein sequence ID" value="RZO74434.1"/>
    <property type="molecule type" value="Genomic_DNA"/>
</dbReference>
<evidence type="ECO:0000259" key="1">
    <source>
        <dbReference type="Pfam" id="PF04264"/>
    </source>
</evidence>
<dbReference type="SUPFAM" id="SSF101874">
    <property type="entry name" value="YceI-like"/>
    <property type="match status" value="1"/>
</dbReference>
<evidence type="ECO:0000313" key="2">
    <source>
        <dbReference type="EMBL" id="RZO74434.1"/>
    </source>
</evidence>
<accession>A0A520RW77</accession>
<gene>
    <name evidence="2" type="ORF">EVA68_09010</name>
</gene>
<sequence>PTKVMGQLTLRGVTQPLTLEIKTAKCMLHPFKLKQVCGATAEGTIMRDDFGIDYAKFMGFDMKVSLRISVEAIKGKNNPKK</sequence>
<feature type="non-terminal residue" evidence="2">
    <location>
        <position position="1"/>
    </location>
</feature>
<dbReference type="InterPro" id="IPR036761">
    <property type="entry name" value="TTHA0802/YceI-like_sf"/>
</dbReference>
<dbReference type="Pfam" id="PF04264">
    <property type="entry name" value="YceI"/>
    <property type="match status" value="1"/>
</dbReference>
<dbReference type="PANTHER" id="PTHR34406:SF1">
    <property type="entry name" value="PROTEIN YCEI"/>
    <property type="match status" value="1"/>
</dbReference>
<organism evidence="2 3">
    <name type="scientific">OM182 bacterium</name>
    <dbReference type="NCBI Taxonomy" id="2510334"/>
    <lineage>
        <taxon>Bacteria</taxon>
        <taxon>Pseudomonadati</taxon>
        <taxon>Pseudomonadota</taxon>
        <taxon>Gammaproteobacteria</taxon>
        <taxon>OMG group</taxon>
        <taxon>OM182 clade</taxon>
    </lineage>
</organism>
<protein>
    <submittedName>
        <fullName evidence="2">Polyisoprenoid-binding protein</fullName>
    </submittedName>
</protein>
<feature type="domain" description="Lipid/polyisoprenoid-binding YceI-like" evidence="1">
    <location>
        <begin position="3"/>
        <end position="72"/>
    </location>
</feature>
<name>A0A520RW77_9GAMM</name>
<dbReference type="AlphaFoldDB" id="A0A520RW77"/>
<dbReference type="Proteomes" id="UP000316199">
    <property type="component" value="Unassembled WGS sequence"/>
</dbReference>
<reference evidence="2 3" key="1">
    <citation type="submission" date="2019-02" db="EMBL/GenBank/DDBJ databases">
        <title>Prokaryotic population dynamics and viral predation in marine succession experiment using metagenomics: the confinement effect.</title>
        <authorList>
            <person name="Haro-Moreno J.M."/>
            <person name="Rodriguez-Valera F."/>
            <person name="Lopez-Perez M."/>
        </authorList>
    </citation>
    <scope>NUCLEOTIDE SEQUENCE [LARGE SCALE GENOMIC DNA]</scope>
    <source>
        <strain evidence="2">MED-G157</strain>
    </source>
</reference>
<evidence type="ECO:0000313" key="3">
    <source>
        <dbReference type="Proteomes" id="UP000316199"/>
    </source>
</evidence>
<dbReference type="PANTHER" id="PTHR34406">
    <property type="entry name" value="PROTEIN YCEI"/>
    <property type="match status" value="1"/>
</dbReference>
<dbReference type="Gene3D" id="2.40.128.110">
    <property type="entry name" value="Lipid/polyisoprenoid-binding, YceI-like"/>
    <property type="match status" value="1"/>
</dbReference>
<comment type="caution">
    <text evidence="2">The sequence shown here is derived from an EMBL/GenBank/DDBJ whole genome shotgun (WGS) entry which is preliminary data.</text>
</comment>
<dbReference type="InterPro" id="IPR007372">
    <property type="entry name" value="Lipid/polyisoprenoid-bd_YceI"/>
</dbReference>